<organism evidence="2">
    <name type="scientific">uncultured Rubrobacteraceae bacterium</name>
    <dbReference type="NCBI Taxonomy" id="349277"/>
    <lineage>
        <taxon>Bacteria</taxon>
        <taxon>Bacillati</taxon>
        <taxon>Actinomycetota</taxon>
        <taxon>Rubrobacteria</taxon>
        <taxon>Rubrobacterales</taxon>
        <taxon>Rubrobacteraceae</taxon>
        <taxon>environmental samples</taxon>
    </lineage>
</organism>
<feature type="compositionally biased region" description="Basic and acidic residues" evidence="1">
    <location>
        <begin position="96"/>
        <end position="105"/>
    </location>
</feature>
<proteinExistence type="predicted"/>
<accession>A0A6J4QQF1</accession>
<dbReference type="AlphaFoldDB" id="A0A6J4QQF1"/>
<gene>
    <name evidence="2" type="ORF">AVDCRST_MAG28-1462</name>
</gene>
<feature type="region of interest" description="Disordered" evidence="1">
    <location>
        <begin position="96"/>
        <end position="117"/>
    </location>
</feature>
<name>A0A6J4QQF1_9ACTN</name>
<protein>
    <submittedName>
        <fullName evidence="2">Uncharacterized protein</fullName>
    </submittedName>
</protein>
<reference evidence="2" key="1">
    <citation type="submission" date="2020-02" db="EMBL/GenBank/DDBJ databases">
        <authorList>
            <person name="Meier V. D."/>
        </authorList>
    </citation>
    <scope>NUCLEOTIDE SEQUENCE</scope>
    <source>
        <strain evidence="2">AVDCRST_MAG28</strain>
    </source>
</reference>
<evidence type="ECO:0000313" key="2">
    <source>
        <dbReference type="EMBL" id="CAA9451508.1"/>
    </source>
</evidence>
<sequence>MPVSCPEGYEDVGIFNGIGDDSLPEFEMIGEGWRYVYASTGSGALEIQALDEAGNTVPFSTVSGVAGDEGPSPRIEAQGTFSLKIDADEEVGHTVKACDETDPSGRNKGTIAFDDSQ</sequence>
<evidence type="ECO:0000256" key="1">
    <source>
        <dbReference type="SAM" id="MobiDB-lite"/>
    </source>
</evidence>
<dbReference type="EMBL" id="CADCVE010000031">
    <property type="protein sequence ID" value="CAA9451508.1"/>
    <property type="molecule type" value="Genomic_DNA"/>
</dbReference>